<dbReference type="PANTHER" id="PTHR10091:SF0">
    <property type="entry name" value="GALACTOSE MUTAROTASE"/>
    <property type="match status" value="1"/>
</dbReference>
<sequence length="374" mass="39888">MKNAFLAFAVLGATPGAAAADVTIKPYGTTRDGRDVVQVILRNDRGMEVRLINYGAIVTDVIVPDSRGRKANVALGFGSLADYEAKNGNYGFGAIMGRYAGRIANARFSIDGKPVTLAANDGPNTLHGGPDGFDTKVWEVRPTGSGGDAGAVLHYVSPAGEQNFPGRLDVTVTYTLTRNNELRLDYQATTDAPTALNLTNHSYFNLAGAGSGTVRSHVLTIPADRILETSPAGIPTGATVDVAGTPFDFRRGAAIGAMMDRPHPQLEGRRGINHSWVLGNRGRLALAASLRDPASGRRMEVLTTEPSLLAYTADYFPGTDEGAQGKIYRQHDALALEAQHFPDAPNQPAFPSTILRAGETYRATTVFRFSADKR</sequence>
<accession>A0A2P7QKK0</accession>
<dbReference type="OrthoDB" id="9779408at2"/>
<comment type="catalytic activity">
    <reaction evidence="1 8">
        <text>alpha-D-glucose = beta-D-glucose</text>
        <dbReference type="Rhea" id="RHEA:10264"/>
        <dbReference type="ChEBI" id="CHEBI:15903"/>
        <dbReference type="ChEBI" id="CHEBI:17925"/>
        <dbReference type="EC" id="5.1.3.3"/>
    </reaction>
</comment>
<gene>
    <name evidence="12" type="ORF">C7I55_18810</name>
</gene>
<reference evidence="12 13" key="1">
    <citation type="submission" date="2018-03" db="EMBL/GenBank/DDBJ databases">
        <title>The draft genome of Sphingosinicella sp. GL-C-18.</title>
        <authorList>
            <person name="Liu L."/>
            <person name="Li L."/>
            <person name="Liang L."/>
            <person name="Zhang X."/>
            <person name="Wang T."/>
        </authorList>
    </citation>
    <scope>NUCLEOTIDE SEQUENCE [LARGE SCALE GENOMIC DNA]</scope>
    <source>
        <strain evidence="12 13">GL-C-18</strain>
    </source>
</reference>
<dbReference type="EMBL" id="PXYI01000006">
    <property type="protein sequence ID" value="PSJ38482.1"/>
    <property type="molecule type" value="Genomic_DNA"/>
</dbReference>
<dbReference type="Pfam" id="PF01263">
    <property type="entry name" value="Aldose_epim"/>
    <property type="match status" value="1"/>
</dbReference>
<dbReference type="Gene3D" id="2.70.98.10">
    <property type="match status" value="1"/>
</dbReference>
<evidence type="ECO:0000256" key="8">
    <source>
        <dbReference type="PIRNR" id="PIRNR005096"/>
    </source>
</evidence>
<feature type="active site" description="Proton donor" evidence="9">
    <location>
        <position position="201"/>
    </location>
</feature>
<keyword evidence="13" id="KW-1185">Reference proteome</keyword>
<evidence type="ECO:0000256" key="3">
    <source>
        <dbReference type="ARBA" id="ARBA00006206"/>
    </source>
</evidence>
<evidence type="ECO:0000313" key="12">
    <source>
        <dbReference type="EMBL" id="PSJ38482.1"/>
    </source>
</evidence>
<dbReference type="EC" id="5.1.3.3" evidence="4 8"/>
<protein>
    <recommendedName>
        <fullName evidence="5 8">Aldose 1-epimerase</fullName>
        <ecNumber evidence="4 8">5.1.3.3</ecNumber>
    </recommendedName>
</protein>
<dbReference type="InterPro" id="IPR047215">
    <property type="entry name" value="Galactose_mutarotase-like"/>
</dbReference>
<evidence type="ECO:0000256" key="1">
    <source>
        <dbReference type="ARBA" id="ARBA00001614"/>
    </source>
</evidence>
<feature type="binding site" evidence="10">
    <location>
        <begin position="201"/>
        <end position="203"/>
    </location>
    <ligand>
        <name>beta-D-galactose</name>
        <dbReference type="ChEBI" id="CHEBI:27667"/>
    </ligand>
</feature>
<dbReference type="SUPFAM" id="SSF74650">
    <property type="entry name" value="Galactose mutarotase-like"/>
    <property type="match status" value="1"/>
</dbReference>
<dbReference type="GO" id="GO:0005737">
    <property type="term" value="C:cytoplasm"/>
    <property type="evidence" value="ECO:0007669"/>
    <property type="project" value="TreeGrafter"/>
</dbReference>
<dbReference type="UniPathway" id="UPA00242"/>
<evidence type="ECO:0000256" key="10">
    <source>
        <dbReference type="PIRSR" id="PIRSR005096-3"/>
    </source>
</evidence>
<dbReference type="PANTHER" id="PTHR10091">
    <property type="entry name" value="ALDOSE-1-EPIMERASE"/>
    <property type="match status" value="1"/>
</dbReference>
<dbReference type="RefSeq" id="WP_106514551.1">
    <property type="nucleotide sequence ID" value="NZ_PXYI01000006.1"/>
</dbReference>
<organism evidence="12 13">
    <name type="scientific">Allosphingosinicella deserti</name>
    <dbReference type="NCBI Taxonomy" id="2116704"/>
    <lineage>
        <taxon>Bacteria</taxon>
        <taxon>Pseudomonadati</taxon>
        <taxon>Pseudomonadota</taxon>
        <taxon>Alphaproteobacteria</taxon>
        <taxon>Sphingomonadales</taxon>
        <taxon>Sphingomonadaceae</taxon>
        <taxon>Allosphingosinicella</taxon>
    </lineage>
</organism>
<feature type="active site" description="Proton acceptor" evidence="9">
    <location>
        <position position="337"/>
    </location>
</feature>
<dbReference type="CDD" id="cd09019">
    <property type="entry name" value="galactose_mutarotase_like"/>
    <property type="match status" value="1"/>
</dbReference>
<keyword evidence="7 8" id="KW-0119">Carbohydrate metabolism</keyword>
<dbReference type="GO" id="GO:0004034">
    <property type="term" value="F:aldose 1-epimerase activity"/>
    <property type="evidence" value="ECO:0007669"/>
    <property type="project" value="UniProtKB-EC"/>
</dbReference>
<dbReference type="InterPro" id="IPR011013">
    <property type="entry name" value="Gal_mutarotase_sf_dom"/>
</dbReference>
<proteinExistence type="inferred from homology"/>
<evidence type="ECO:0000256" key="11">
    <source>
        <dbReference type="SAM" id="SignalP"/>
    </source>
</evidence>
<feature type="chain" id="PRO_5015112059" description="Aldose 1-epimerase" evidence="11">
    <location>
        <begin position="20"/>
        <end position="374"/>
    </location>
</feature>
<dbReference type="GO" id="GO:0006006">
    <property type="term" value="P:glucose metabolic process"/>
    <property type="evidence" value="ECO:0007669"/>
    <property type="project" value="TreeGrafter"/>
</dbReference>
<dbReference type="InterPro" id="IPR008183">
    <property type="entry name" value="Aldose_1/G6P_1-epimerase"/>
</dbReference>
<dbReference type="Proteomes" id="UP000241167">
    <property type="component" value="Unassembled WGS sequence"/>
</dbReference>
<dbReference type="AlphaFoldDB" id="A0A2P7QKK0"/>
<name>A0A2P7QKK0_9SPHN</name>
<keyword evidence="11" id="KW-0732">Signal</keyword>
<evidence type="ECO:0000256" key="7">
    <source>
        <dbReference type="ARBA" id="ARBA00023277"/>
    </source>
</evidence>
<dbReference type="PROSITE" id="PS00545">
    <property type="entry name" value="ALDOSE_1_EPIMERASE"/>
    <property type="match status" value="1"/>
</dbReference>
<dbReference type="InterPro" id="IPR018052">
    <property type="entry name" value="Ald1_epimerase_CS"/>
</dbReference>
<evidence type="ECO:0000256" key="5">
    <source>
        <dbReference type="ARBA" id="ARBA00014165"/>
    </source>
</evidence>
<evidence type="ECO:0000256" key="4">
    <source>
        <dbReference type="ARBA" id="ARBA00013185"/>
    </source>
</evidence>
<dbReference type="NCBIfam" id="NF008277">
    <property type="entry name" value="PRK11055.1"/>
    <property type="match status" value="1"/>
</dbReference>
<evidence type="ECO:0000256" key="9">
    <source>
        <dbReference type="PIRSR" id="PIRSR005096-1"/>
    </source>
</evidence>
<evidence type="ECO:0000313" key="13">
    <source>
        <dbReference type="Proteomes" id="UP000241167"/>
    </source>
</evidence>
<keyword evidence="6 8" id="KW-0413">Isomerase</keyword>
<dbReference type="GO" id="GO:0033499">
    <property type="term" value="P:galactose catabolic process via UDP-galactose, Leloir pathway"/>
    <property type="evidence" value="ECO:0007669"/>
    <property type="project" value="TreeGrafter"/>
</dbReference>
<dbReference type="InterPro" id="IPR015443">
    <property type="entry name" value="Aldose_1-epimerase"/>
</dbReference>
<comment type="similarity">
    <text evidence="3 8">Belongs to the aldose epimerase family.</text>
</comment>
<feature type="signal peptide" evidence="11">
    <location>
        <begin position="1"/>
        <end position="19"/>
    </location>
</feature>
<comment type="pathway">
    <text evidence="2 8">Carbohydrate metabolism; hexose metabolism.</text>
</comment>
<evidence type="ECO:0000256" key="6">
    <source>
        <dbReference type="ARBA" id="ARBA00023235"/>
    </source>
</evidence>
<comment type="caution">
    <text evidence="12">The sequence shown here is derived from an EMBL/GenBank/DDBJ whole genome shotgun (WGS) entry which is preliminary data.</text>
</comment>
<dbReference type="InterPro" id="IPR014718">
    <property type="entry name" value="GH-type_carb-bd"/>
</dbReference>
<evidence type="ECO:0000256" key="2">
    <source>
        <dbReference type="ARBA" id="ARBA00005028"/>
    </source>
</evidence>
<dbReference type="PIRSF" id="PIRSF005096">
    <property type="entry name" value="GALM"/>
    <property type="match status" value="1"/>
</dbReference>
<dbReference type="GO" id="GO:0030246">
    <property type="term" value="F:carbohydrate binding"/>
    <property type="evidence" value="ECO:0007669"/>
    <property type="project" value="InterPro"/>
</dbReference>